<reference evidence="8 9" key="1">
    <citation type="journal article" date="2019" name="Environ. Microbiol.">
        <title>Species interactions and distinct microbial communities in high Arctic permafrost affected cryosols are associated with the CH4 and CO2 gas fluxes.</title>
        <authorList>
            <person name="Altshuler I."/>
            <person name="Hamel J."/>
            <person name="Turney S."/>
            <person name="Magnuson E."/>
            <person name="Levesque R."/>
            <person name="Greer C."/>
            <person name="Whyte L.G."/>
        </authorList>
    </citation>
    <scope>NUCLEOTIDE SEQUENCE [LARGE SCALE GENOMIC DNA]</scope>
    <source>
        <strain evidence="8 9">S06.C</strain>
    </source>
</reference>
<evidence type="ECO:0000256" key="1">
    <source>
        <dbReference type="ARBA" id="ARBA00000085"/>
    </source>
</evidence>
<dbReference type="PANTHER" id="PTHR43711:SF1">
    <property type="entry name" value="HISTIDINE KINASE 1"/>
    <property type="match status" value="1"/>
</dbReference>
<dbReference type="InterPro" id="IPR003661">
    <property type="entry name" value="HisK_dim/P_dom"/>
</dbReference>
<dbReference type="CDD" id="cd00082">
    <property type="entry name" value="HisKA"/>
    <property type="match status" value="1"/>
</dbReference>
<dbReference type="AlphaFoldDB" id="A0A502DIV8"/>
<dbReference type="Gene3D" id="1.10.287.130">
    <property type="match status" value="1"/>
</dbReference>
<name>A0A502DIV8_9BURK</name>
<comment type="caution">
    <text evidence="8">The sequence shown here is derived from an EMBL/GenBank/DDBJ whole genome shotgun (WGS) entry which is preliminary data.</text>
</comment>
<dbReference type="SMART" id="SM00388">
    <property type="entry name" value="HisKA"/>
    <property type="match status" value="1"/>
</dbReference>
<evidence type="ECO:0000313" key="9">
    <source>
        <dbReference type="Proteomes" id="UP000319212"/>
    </source>
</evidence>
<keyword evidence="5 8" id="KW-0418">Kinase</keyword>
<evidence type="ECO:0000259" key="7">
    <source>
        <dbReference type="PROSITE" id="PS50109"/>
    </source>
</evidence>
<protein>
    <recommendedName>
        <fullName evidence="2">histidine kinase</fullName>
        <ecNumber evidence="2">2.7.13.3</ecNumber>
    </recommendedName>
</protein>
<dbReference type="InterPro" id="IPR004358">
    <property type="entry name" value="Sig_transdc_His_kin-like_C"/>
</dbReference>
<dbReference type="SMART" id="SM00387">
    <property type="entry name" value="HATPase_c"/>
    <property type="match status" value="1"/>
</dbReference>
<accession>A0A502DIV8</accession>
<dbReference type="Pfam" id="PF00512">
    <property type="entry name" value="HisKA"/>
    <property type="match status" value="1"/>
</dbReference>
<dbReference type="Pfam" id="PF02518">
    <property type="entry name" value="HATPase_c"/>
    <property type="match status" value="1"/>
</dbReference>
<evidence type="ECO:0000256" key="4">
    <source>
        <dbReference type="ARBA" id="ARBA00022679"/>
    </source>
</evidence>
<dbReference type="SUPFAM" id="SSF55874">
    <property type="entry name" value="ATPase domain of HSP90 chaperone/DNA topoisomerase II/histidine kinase"/>
    <property type="match status" value="1"/>
</dbReference>
<dbReference type="SUPFAM" id="SSF47384">
    <property type="entry name" value="Homodimeric domain of signal transducing histidine kinase"/>
    <property type="match status" value="1"/>
</dbReference>
<dbReference type="InterPro" id="IPR003594">
    <property type="entry name" value="HATPase_dom"/>
</dbReference>
<dbReference type="InterPro" id="IPR025751">
    <property type="entry name" value="RsbRD_N_dom"/>
</dbReference>
<dbReference type="OrthoDB" id="8807260at2"/>
<dbReference type="Proteomes" id="UP000319212">
    <property type="component" value="Unassembled WGS sequence"/>
</dbReference>
<evidence type="ECO:0000313" key="8">
    <source>
        <dbReference type="EMBL" id="TPG25447.1"/>
    </source>
</evidence>
<dbReference type="InterPro" id="IPR036890">
    <property type="entry name" value="HATPase_C_sf"/>
</dbReference>
<dbReference type="RefSeq" id="WP_140844164.1">
    <property type="nucleotide sequence ID" value="NZ_RCZI01000005.1"/>
</dbReference>
<evidence type="ECO:0000256" key="5">
    <source>
        <dbReference type="ARBA" id="ARBA00022777"/>
    </source>
</evidence>
<organism evidence="8 9">
    <name type="scientific">Variovorax guangxiensis</name>
    <dbReference type="NCBI Taxonomy" id="1775474"/>
    <lineage>
        <taxon>Bacteria</taxon>
        <taxon>Pseudomonadati</taxon>
        <taxon>Pseudomonadota</taxon>
        <taxon>Betaproteobacteria</taxon>
        <taxon>Burkholderiales</taxon>
        <taxon>Comamonadaceae</taxon>
        <taxon>Variovorax</taxon>
    </lineage>
</organism>
<dbReference type="PANTHER" id="PTHR43711">
    <property type="entry name" value="TWO-COMPONENT HISTIDINE KINASE"/>
    <property type="match status" value="1"/>
</dbReference>
<gene>
    <name evidence="8" type="ORF">EAH82_18110</name>
</gene>
<dbReference type="EC" id="2.7.13.3" evidence="2"/>
<evidence type="ECO:0000256" key="6">
    <source>
        <dbReference type="ARBA" id="ARBA00023012"/>
    </source>
</evidence>
<comment type="catalytic activity">
    <reaction evidence="1">
        <text>ATP + protein L-histidine = ADP + protein N-phospho-L-histidine.</text>
        <dbReference type="EC" id="2.7.13.3"/>
    </reaction>
</comment>
<dbReference type="InterPro" id="IPR005467">
    <property type="entry name" value="His_kinase_dom"/>
</dbReference>
<dbReference type="InterPro" id="IPR036097">
    <property type="entry name" value="HisK_dim/P_sf"/>
</dbReference>
<dbReference type="InterPro" id="IPR050736">
    <property type="entry name" value="Sensor_HK_Regulatory"/>
</dbReference>
<dbReference type="PRINTS" id="PR00344">
    <property type="entry name" value="BCTRLSENSOR"/>
</dbReference>
<proteinExistence type="predicted"/>
<dbReference type="GO" id="GO:0000155">
    <property type="term" value="F:phosphorelay sensor kinase activity"/>
    <property type="evidence" value="ECO:0007669"/>
    <property type="project" value="InterPro"/>
</dbReference>
<dbReference type="Gene3D" id="3.30.565.10">
    <property type="entry name" value="Histidine kinase-like ATPase, C-terminal domain"/>
    <property type="match status" value="1"/>
</dbReference>
<keyword evidence="3" id="KW-0597">Phosphoprotein</keyword>
<feature type="domain" description="Histidine kinase" evidence="7">
    <location>
        <begin position="164"/>
        <end position="383"/>
    </location>
</feature>
<sequence>MSLARADGAISLADFITGNLEPILQDWEDFAHSLVPLAGLDRATLRDHAEAMLVAIVDNMRAFQSEAERSEKGKGNGDSDALTEAAENHAIARLTDNFSLNQLMAEFRAIRASVLRQWACVLPQAKAGVEEVMRFNEAVDQAITASIARYSNKLDESRAVILGVLAHDLRNPLNAISLGMQYILSADAADAPTMKAAVRAQLSVQRMDGLVRDLLDFTSVRLGTGLPVRPEVVDMAVLCLRTIDEVEAAHPERKILFTTAGELVGECDAGRLSQMLVNLVTNALHHGIADGEVRVTLNGEQQDFVTLEVQNFGPVIPDSVRAGMFQPLNRAMADRRGVPAGSSGLGLGLYIAHEIAIAHQGSLEVVSTEEAGTAFTARLPRHPSTLPMTAER</sequence>
<evidence type="ECO:0000256" key="3">
    <source>
        <dbReference type="ARBA" id="ARBA00022553"/>
    </source>
</evidence>
<dbReference type="Pfam" id="PF14361">
    <property type="entry name" value="RsbRD_N"/>
    <property type="match status" value="1"/>
</dbReference>
<keyword evidence="4" id="KW-0808">Transferase</keyword>
<evidence type="ECO:0000256" key="2">
    <source>
        <dbReference type="ARBA" id="ARBA00012438"/>
    </source>
</evidence>
<dbReference type="EMBL" id="RCZI01000005">
    <property type="protein sequence ID" value="TPG25447.1"/>
    <property type="molecule type" value="Genomic_DNA"/>
</dbReference>
<keyword evidence="6" id="KW-0902">Two-component regulatory system</keyword>
<dbReference type="PROSITE" id="PS50109">
    <property type="entry name" value="HIS_KIN"/>
    <property type="match status" value="1"/>
</dbReference>